<keyword evidence="2" id="KW-0472">Membrane</keyword>
<dbReference type="AlphaFoldDB" id="A0A4R5V7V2"/>
<gene>
    <name evidence="4" type="ORF">E1898_03910</name>
</gene>
<dbReference type="EMBL" id="SMUW01000027">
    <property type="protein sequence ID" value="TDK48168.1"/>
    <property type="molecule type" value="Genomic_DNA"/>
</dbReference>
<feature type="transmembrane region" description="Helical" evidence="2">
    <location>
        <begin position="113"/>
        <end position="133"/>
    </location>
</feature>
<keyword evidence="2" id="KW-1133">Transmembrane helix</keyword>
<feature type="domain" description="SPOR" evidence="3">
    <location>
        <begin position="217"/>
        <end position="295"/>
    </location>
</feature>
<keyword evidence="5" id="KW-1185">Reference proteome</keyword>
<accession>A0A4R5V7V2</accession>
<protein>
    <submittedName>
        <fullName evidence="4">SPOR domain-containing protein</fullName>
    </submittedName>
</protein>
<comment type="caution">
    <text evidence="4">The sequence shown here is derived from an EMBL/GenBank/DDBJ whole genome shotgun (WGS) entry which is preliminary data.</text>
</comment>
<dbReference type="InterPro" id="IPR007730">
    <property type="entry name" value="SPOR-like_dom"/>
</dbReference>
<dbReference type="Pfam" id="PF05036">
    <property type="entry name" value="SPOR"/>
    <property type="match status" value="1"/>
</dbReference>
<feature type="region of interest" description="Disordered" evidence="1">
    <location>
        <begin position="137"/>
        <end position="209"/>
    </location>
</feature>
<dbReference type="RefSeq" id="WP_133389901.1">
    <property type="nucleotide sequence ID" value="NZ_SMUW01000027.1"/>
</dbReference>
<evidence type="ECO:0000259" key="3">
    <source>
        <dbReference type="PROSITE" id="PS51724"/>
    </source>
</evidence>
<dbReference type="Proteomes" id="UP000295438">
    <property type="component" value="Unassembled WGS sequence"/>
</dbReference>
<evidence type="ECO:0000256" key="2">
    <source>
        <dbReference type="SAM" id="Phobius"/>
    </source>
</evidence>
<feature type="compositionally biased region" description="Polar residues" evidence="1">
    <location>
        <begin position="170"/>
        <end position="189"/>
    </location>
</feature>
<sequence length="295" mass="33175">MKKREKETWTDPKDFGLPFVEVKKLKELEENIKSNSESPNEGSEEKAVSASELRSKVLSQIPPKPVQEKEPLDELPETFEPKEVEDLKEPIAEEKKTAPEKSPELPAKKSSSWVMVAAFIGLLLISTIVWQLMKEENSSPAPNNEPSSETVAESTISPETEPEIIPSETQNQESESIDNQDSTNLISNNPNPPAPTAESGTTIDRKELGSLTRIESRGERATYYIIVGSLRTERLALEKSAEYQSRVPELYLIEPYEDSPNYRLALGKYNSFTQANNALAEIKDDYTEALWILKY</sequence>
<dbReference type="GO" id="GO:0042834">
    <property type="term" value="F:peptidoglycan binding"/>
    <property type="evidence" value="ECO:0007669"/>
    <property type="project" value="InterPro"/>
</dbReference>
<evidence type="ECO:0000256" key="1">
    <source>
        <dbReference type="SAM" id="MobiDB-lite"/>
    </source>
</evidence>
<feature type="compositionally biased region" description="Low complexity" evidence="1">
    <location>
        <begin position="138"/>
        <end position="169"/>
    </location>
</feature>
<keyword evidence="2" id="KW-0812">Transmembrane</keyword>
<evidence type="ECO:0000313" key="4">
    <source>
        <dbReference type="EMBL" id="TDK48168.1"/>
    </source>
</evidence>
<name>A0A4R5V7V2_9BACT</name>
<organism evidence="4 5">
    <name type="scientific">Algoriphagus formosus</name>
    <dbReference type="NCBI Taxonomy" id="2007308"/>
    <lineage>
        <taxon>Bacteria</taxon>
        <taxon>Pseudomonadati</taxon>
        <taxon>Bacteroidota</taxon>
        <taxon>Cytophagia</taxon>
        <taxon>Cytophagales</taxon>
        <taxon>Cyclobacteriaceae</taxon>
        <taxon>Algoriphagus</taxon>
    </lineage>
</organism>
<dbReference type="SUPFAM" id="SSF110997">
    <property type="entry name" value="Sporulation related repeat"/>
    <property type="match status" value="1"/>
</dbReference>
<feature type="region of interest" description="Disordered" evidence="1">
    <location>
        <begin position="31"/>
        <end position="109"/>
    </location>
</feature>
<reference evidence="4 5" key="1">
    <citation type="submission" date="2019-03" db="EMBL/GenBank/DDBJ databases">
        <title>Algoriphagus aquimaris sp. nov., isolated form marine sediment in Pohang, Korea.</title>
        <authorList>
            <person name="Kim J."/>
            <person name="Yoon S.-H."/>
            <person name="Lee S.-S."/>
        </authorList>
    </citation>
    <scope>NUCLEOTIDE SEQUENCE [LARGE SCALE GENOMIC DNA]</scope>
    <source>
        <strain evidence="4 5">F21</strain>
    </source>
</reference>
<evidence type="ECO:0000313" key="5">
    <source>
        <dbReference type="Proteomes" id="UP000295438"/>
    </source>
</evidence>
<proteinExistence type="predicted"/>
<dbReference type="PROSITE" id="PS51724">
    <property type="entry name" value="SPOR"/>
    <property type="match status" value="1"/>
</dbReference>
<dbReference type="Gene3D" id="3.30.70.1070">
    <property type="entry name" value="Sporulation related repeat"/>
    <property type="match status" value="1"/>
</dbReference>
<dbReference type="InterPro" id="IPR036680">
    <property type="entry name" value="SPOR-like_sf"/>
</dbReference>
<feature type="compositionally biased region" description="Basic and acidic residues" evidence="1">
    <location>
        <begin position="79"/>
        <end position="107"/>
    </location>
</feature>